<dbReference type="EMBL" id="KQ991570">
    <property type="protein sequence ID" value="KZV51804.1"/>
    <property type="molecule type" value="Genomic_DNA"/>
</dbReference>
<dbReference type="GO" id="GO:0005634">
    <property type="term" value="C:nucleus"/>
    <property type="evidence" value="ECO:0007669"/>
    <property type="project" value="TreeGrafter"/>
</dbReference>
<evidence type="ECO:0000256" key="2">
    <source>
        <dbReference type="ARBA" id="ARBA00023306"/>
    </source>
</evidence>
<proteinExistence type="predicted"/>
<dbReference type="Proteomes" id="UP000250235">
    <property type="component" value="Unassembled WGS sequence"/>
</dbReference>
<sequence>MRLAGCMASRLKSCSCICMKDRIYHEGTLFSGVVKMEEVEEEEEAECKTPRNQECQIQAAKVCPPPPRKKNMEARRRRAPPENGYFHSPELDSFFDCAMRRQAWT</sequence>
<keyword evidence="5" id="KW-1185">Reference proteome</keyword>
<evidence type="ECO:0000256" key="1">
    <source>
        <dbReference type="ARBA" id="ARBA00023013"/>
    </source>
</evidence>
<dbReference type="OrthoDB" id="650965at2759"/>
<gene>
    <name evidence="4" type="ORF">F511_11492</name>
</gene>
<name>A0A2Z7D483_9LAMI</name>
<dbReference type="GO" id="GO:0032875">
    <property type="term" value="P:regulation of DNA endoreduplication"/>
    <property type="evidence" value="ECO:0007669"/>
    <property type="project" value="InterPro"/>
</dbReference>
<evidence type="ECO:0000256" key="3">
    <source>
        <dbReference type="SAM" id="MobiDB-lite"/>
    </source>
</evidence>
<dbReference type="PANTHER" id="PTHR33142">
    <property type="entry name" value="CYCLIN-DEPENDENT PROTEIN KINASE INHIBITOR SMR13"/>
    <property type="match status" value="1"/>
</dbReference>
<organism evidence="4 5">
    <name type="scientific">Dorcoceras hygrometricum</name>
    <dbReference type="NCBI Taxonomy" id="472368"/>
    <lineage>
        <taxon>Eukaryota</taxon>
        <taxon>Viridiplantae</taxon>
        <taxon>Streptophyta</taxon>
        <taxon>Embryophyta</taxon>
        <taxon>Tracheophyta</taxon>
        <taxon>Spermatophyta</taxon>
        <taxon>Magnoliopsida</taxon>
        <taxon>eudicotyledons</taxon>
        <taxon>Gunneridae</taxon>
        <taxon>Pentapetalae</taxon>
        <taxon>asterids</taxon>
        <taxon>lamiids</taxon>
        <taxon>Lamiales</taxon>
        <taxon>Gesneriaceae</taxon>
        <taxon>Didymocarpoideae</taxon>
        <taxon>Trichosporeae</taxon>
        <taxon>Loxocarpinae</taxon>
        <taxon>Dorcoceras</taxon>
    </lineage>
</organism>
<keyword evidence="1" id="KW-0649">Protein kinase inhibitor</keyword>
<dbReference type="GO" id="GO:0004860">
    <property type="term" value="F:protein kinase inhibitor activity"/>
    <property type="evidence" value="ECO:0007669"/>
    <property type="project" value="UniProtKB-KW"/>
</dbReference>
<protein>
    <submittedName>
        <fullName evidence="4">Uncharacterized protein</fullName>
    </submittedName>
</protein>
<keyword evidence="2" id="KW-0131">Cell cycle</keyword>
<dbReference type="InterPro" id="IPR040389">
    <property type="entry name" value="SMR"/>
</dbReference>
<evidence type="ECO:0000313" key="4">
    <source>
        <dbReference type="EMBL" id="KZV51804.1"/>
    </source>
</evidence>
<accession>A0A2Z7D483</accession>
<dbReference type="AlphaFoldDB" id="A0A2Z7D483"/>
<reference evidence="4 5" key="1">
    <citation type="journal article" date="2015" name="Proc. Natl. Acad. Sci. U.S.A.">
        <title>The resurrection genome of Boea hygrometrica: A blueprint for survival of dehydration.</title>
        <authorList>
            <person name="Xiao L."/>
            <person name="Yang G."/>
            <person name="Zhang L."/>
            <person name="Yang X."/>
            <person name="Zhao S."/>
            <person name="Ji Z."/>
            <person name="Zhou Q."/>
            <person name="Hu M."/>
            <person name="Wang Y."/>
            <person name="Chen M."/>
            <person name="Xu Y."/>
            <person name="Jin H."/>
            <person name="Xiao X."/>
            <person name="Hu G."/>
            <person name="Bao F."/>
            <person name="Hu Y."/>
            <person name="Wan P."/>
            <person name="Li L."/>
            <person name="Deng X."/>
            <person name="Kuang T."/>
            <person name="Xiang C."/>
            <person name="Zhu J.K."/>
            <person name="Oliver M.J."/>
            <person name="He Y."/>
        </authorList>
    </citation>
    <scope>NUCLEOTIDE SEQUENCE [LARGE SCALE GENOMIC DNA]</scope>
    <source>
        <strain evidence="5">cv. XS01</strain>
    </source>
</reference>
<feature type="region of interest" description="Disordered" evidence="3">
    <location>
        <begin position="66"/>
        <end position="85"/>
    </location>
</feature>
<evidence type="ECO:0000313" key="5">
    <source>
        <dbReference type="Proteomes" id="UP000250235"/>
    </source>
</evidence>
<dbReference type="PANTHER" id="PTHR33142:SF15">
    <property type="entry name" value="CYCLIN-DEPENDENT PROTEIN KINASE INHIBITOR SMR4"/>
    <property type="match status" value="1"/>
</dbReference>